<keyword evidence="3" id="KW-1185">Reference proteome</keyword>
<evidence type="ECO:0000313" key="3">
    <source>
        <dbReference type="Proteomes" id="UP001501521"/>
    </source>
</evidence>
<evidence type="ECO:0000256" key="1">
    <source>
        <dbReference type="SAM" id="SignalP"/>
    </source>
</evidence>
<evidence type="ECO:0000313" key="2">
    <source>
        <dbReference type="EMBL" id="GAA4889179.1"/>
    </source>
</evidence>
<dbReference type="InterPro" id="IPR022121">
    <property type="entry name" value="Peptidase_M73_camelysin"/>
</dbReference>
<evidence type="ECO:0008006" key="4">
    <source>
        <dbReference type="Google" id="ProtNLM"/>
    </source>
</evidence>
<dbReference type="Proteomes" id="UP001501521">
    <property type="component" value="Unassembled WGS sequence"/>
</dbReference>
<feature type="signal peptide" evidence="1">
    <location>
        <begin position="1"/>
        <end position="27"/>
    </location>
</feature>
<dbReference type="RefSeq" id="WP_345577633.1">
    <property type="nucleotide sequence ID" value="NZ_BAABLV010000005.1"/>
</dbReference>
<organism evidence="2 3">
    <name type="scientific">Tessaracoccus lubricantis</name>
    <dbReference type="NCBI Taxonomy" id="545543"/>
    <lineage>
        <taxon>Bacteria</taxon>
        <taxon>Bacillati</taxon>
        <taxon>Actinomycetota</taxon>
        <taxon>Actinomycetes</taxon>
        <taxon>Propionibacteriales</taxon>
        <taxon>Propionibacteriaceae</taxon>
        <taxon>Tessaracoccus</taxon>
    </lineage>
</organism>
<gene>
    <name evidence="2" type="ORF">GCM10025789_01920</name>
</gene>
<comment type="caution">
    <text evidence="2">The sequence shown here is derived from an EMBL/GenBank/DDBJ whole genome shotgun (WGS) entry which is preliminary data.</text>
</comment>
<dbReference type="Pfam" id="PF12389">
    <property type="entry name" value="Peptidase_M73"/>
    <property type="match status" value="1"/>
</dbReference>
<accession>A0ABP9EZD0</accession>
<dbReference type="EMBL" id="BAABLV010000005">
    <property type="protein sequence ID" value="GAA4889179.1"/>
    <property type="molecule type" value="Genomic_DNA"/>
</dbReference>
<name>A0ABP9EZD0_9ACTN</name>
<protein>
    <recommendedName>
        <fullName evidence="4">Camelysin metallo-endopeptidase</fullName>
    </recommendedName>
</protein>
<sequence>MDRKKLSTSLRLAAAALIGASALTVGATGIYATLNATAENVTPQEAASGTLSLTLGAGADSAGFAANIANLAPGDVANRYVTLTNGGSLASTGLSLGVTATGTQSLITDGVTSKALRVTVTSCSVAWNAVDGTCAGTTKTEVAAAPLSGFAAAKSFVATTGLAAGGAAHLQVGVALPDQAETTVNGQLPAGTVQGGQVALTYTFSETQAAPGTTHR</sequence>
<keyword evidence="1" id="KW-0732">Signal</keyword>
<proteinExistence type="predicted"/>
<feature type="chain" id="PRO_5046890807" description="Camelysin metallo-endopeptidase" evidence="1">
    <location>
        <begin position="28"/>
        <end position="216"/>
    </location>
</feature>
<reference evidence="3" key="1">
    <citation type="journal article" date="2019" name="Int. J. Syst. Evol. Microbiol.">
        <title>The Global Catalogue of Microorganisms (GCM) 10K type strain sequencing project: providing services to taxonomists for standard genome sequencing and annotation.</title>
        <authorList>
            <consortium name="The Broad Institute Genomics Platform"/>
            <consortium name="The Broad Institute Genome Sequencing Center for Infectious Disease"/>
            <person name="Wu L."/>
            <person name="Ma J."/>
        </authorList>
    </citation>
    <scope>NUCLEOTIDE SEQUENCE [LARGE SCALE GENOMIC DNA]</scope>
    <source>
        <strain evidence="3">JCM 19125</strain>
    </source>
</reference>